<dbReference type="PANTHER" id="PTHR12250:SF0">
    <property type="entry name" value="GPI ETHANOLAMINE PHOSPHATE TRANSFERASE 1"/>
    <property type="match status" value="1"/>
</dbReference>
<keyword evidence="8 12" id="KW-0256">Endoplasmic reticulum</keyword>
<dbReference type="InterPro" id="IPR017850">
    <property type="entry name" value="Alkaline_phosphatase_core_sf"/>
</dbReference>
<comment type="function">
    <text evidence="12">Ethanolamine phosphate transferase involved in glycosylphosphatidylinositol-anchor biosynthesis. Transfers ethanolamine phosphate to the first alpha-1,4-linked mannose of the glycosylphosphatidylinositol precursor of GPI-anchor.</text>
</comment>
<dbReference type="GO" id="GO:0051377">
    <property type="term" value="F:mannose-ethanolamine phosphotransferase activity"/>
    <property type="evidence" value="ECO:0007669"/>
    <property type="project" value="UniProtKB-UniRule"/>
</dbReference>
<evidence type="ECO:0000256" key="2">
    <source>
        <dbReference type="ARBA" id="ARBA00004687"/>
    </source>
</evidence>
<feature type="transmembrane region" description="Helical" evidence="12">
    <location>
        <begin position="375"/>
        <end position="393"/>
    </location>
</feature>
<evidence type="ECO:0000256" key="13">
    <source>
        <dbReference type="SAM" id="MobiDB-lite"/>
    </source>
</evidence>
<feature type="transmembrane region" description="Helical" evidence="12">
    <location>
        <begin position="598"/>
        <end position="617"/>
    </location>
</feature>
<keyword evidence="6 12" id="KW-0808">Transferase</keyword>
<dbReference type="PANTHER" id="PTHR12250">
    <property type="entry name" value="PHOSPHATIDYLINOSITOL GLYCAN, CLASS N"/>
    <property type="match status" value="1"/>
</dbReference>
<dbReference type="AlphaFoldDB" id="A0A7R9D4J1"/>
<feature type="domain" description="GPI ethanolamine phosphate transferase 1 C-terminal" evidence="14">
    <location>
        <begin position="364"/>
        <end position="795"/>
    </location>
</feature>
<evidence type="ECO:0000256" key="4">
    <source>
        <dbReference type="ARBA" id="ARBA00020831"/>
    </source>
</evidence>
<feature type="transmembrane region" description="Helical" evidence="12">
    <location>
        <begin position="501"/>
        <end position="519"/>
    </location>
</feature>
<keyword evidence="11" id="KW-0325">Glycoprotein</keyword>
<feature type="compositionally biased region" description="Basic and acidic residues" evidence="13">
    <location>
        <begin position="976"/>
        <end position="998"/>
    </location>
</feature>
<evidence type="ECO:0000313" key="15">
    <source>
        <dbReference type="EMBL" id="CAD7406839.1"/>
    </source>
</evidence>
<feature type="compositionally biased region" description="Basic and acidic residues" evidence="13">
    <location>
        <begin position="1056"/>
        <end position="1078"/>
    </location>
</feature>
<keyword evidence="5 12" id="KW-0337">GPI-anchor biosynthesis</keyword>
<evidence type="ECO:0000256" key="5">
    <source>
        <dbReference type="ARBA" id="ARBA00022502"/>
    </source>
</evidence>
<feature type="compositionally biased region" description="Basic and acidic residues" evidence="13">
    <location>
        <begin position="906"/>
        <end position="948"/>
    </location>
</feature>
<gene>
    <name evidence="15" type="ORF">TPSB3V08_LOCUS5604</name>
</gene>
<evidence type="ECO:0000259" key="14">
    <source>
        <dbReference type="Pfam" id="PF04987"/>
    </source>
</evidence>
<evidence type="ECO:0000256" key="12">
    <source>
        <dbReference type="RuleBase" id="RU367138"/>
    </source>
</evidence>
<feature type="transmembrane region" description="Helical" evidence="12">
    <location>
        <begin position="741"/>
        <end position="764"/>
    </location>
</feature>
<protein>
    <recommendedName>
        <fullName evidence="4 12">GPI ethanolamine phosphate transferase 1</fullName>
        <ecNumber evidence="12">2.-.-.-</ecNumber>
    </recommendedName>
</protein>
<dbReference type="GO" id="GO:0005789">
    <property type="term" value="C:endoplasmic reticulum membrane"/>
    <property type="evidence" value="ECO:0007669"/>
    <property type="project" value="UniProtKB-SubCell"/>
</dbReference>
<dbReference type="EMBL" id="OD003021">
    <property type="protein sequence ID" value="CAD7406839.1"/>
    <property type="molecule type" value="Genomic_DNA"/>
</dbReference>
<feature type="transmembrane region" description="Helical" evidence="12">
    <location>
        <begin position="771"/>
        <end position="791"/>
    </location>
</feature>
<evidence type="ECO:0000256" key="6">
    <source>
        <dbReference type="ARBA" id="ARBA00022679"/>
    </source>
</evidence>
<dbReference type="InterPro" id="IPR017852">
    <property type="entry name" value="GPI_EtnP_transferase_1_C"/>
</dbReference>
<feature type="transmembrane region" description="Helical" evidence="12">
    <location>
        <begin position="803"/>
        <end position="820"/>
    </location>
</feature>
<evidence type="ECO:0000256" key="10">
    <source>
        <dbReference type="ARBA" id="ARBA00023136"/>
    </source>
</evidence>
<comment type="subcellular location">
    <subcellularLocation>
        <location evidence="1 12">Endoplasmic reticulum membrane</location>
        <topology evidence="1 12">Multi-pass membrane protein</topology>
    </subcellularLocation>
</comment>
<evidence type="ECO:0000256" key="9">
    <source>
        <dbReference type="ARBA" id="ARBA00022989"/>
    </source>
</evidence>
<feature type="region of interest" description="Disordered" evidence="13">
    <location>
        <begin position="895"/>
        <end position="1082"/>
    </location>
</feature>
<feature type="transmembrane region" description="Helical" evidence="12">
    <location>
        <begin position="704"/>
        <end position="721"/>
    </location>
</feature>
<name>A0A7R9D4J1_TIMPO</name>
<evidence type="ECO:0000256" key="11">
    <source>
        <dbReference type="ARBA" id="ARBA00023180"/>
    </source>
</evidence>
<feature type="transmembrane region" description="Helical" evidence="12">
    <location>
        <begin position="409"/>
        <end position="428"/>
    </location>
</feature>
<keyword evidence="10 12" id="KW-0472">Membrane</keyword>
<feature type="transmembrane region" description="Helical" evidence="12">
    <location>
        <begin position="624"/>
        <end position="642"/>
    </location>
</feature>
<dbReference type="InterPro" id="IPR037671">
    <property type="entry name" value="PIGN_N"/>
</dbReference>
<accession>A0A7R9D4J1</accession>
<dbReference type="UniPathway" id="UPA00196"/>
<dbReference type="EC" id="2.-.-.-" evidence="12"/>
<feature type="transmembrane region" description="Helical" evidence="12">
    <location>
        <begin position="539"/>
        <end position="556"/>
    </location>
</feature>
<feature type="transmembrane region" description="Helical" evidence="12">
    <location>
        <begin position="470"/>
        <end position="489"/>
    </location>
</feature>
<feature type="compositionally biased region" description="Basic and acidic residues" evidence="13">
    <location>
        <begin position="1006"/>
        <end position="1048"/>
    </location>
</feature>
<dbReference type="CDD" id="cd16020">
    <property type="entry name" value="GPI_EPT_1"/>
    <property type="match status" value="1"/>
</dbReference>
<dbReference type="Gene3D" id="3.40.720.10">
    <property type="entry name" value="Alkaline Phosphatase, subunit A"/>
    <property type="match status" value="2"/>
</dbReference>
<evidence type="ECO:0000256" key="7">
    <source>
        <dbReference type="ARBA" id="ARBA00022692"/>
    </source>
</evidence>
<comment type="similarity">
    <text evidence="3 12">Belongs to the PIGG/PIGN/PIGO family. PIGN subfamily.</text>
</comment>
<dbReference type="Pfam" id="PF04987">
    <property type="entry name" value="PigN"/>
    <property type="match status" value="1"/>
</dbReference>
<evidence type="ECO:0000256" key="1">
    <source>
        <dbReference type="ARBA" id="ARBA00004477"/>
    </source>
</evidence>
<evidence type="ECO:0000256" key="8">
    <source>
        <dbReference type="ARBA" id="ARBA00022824"/>
    </source>
</evidence>
<feature type="compositionally biased region" description="Basic and acidic residues" evidence="13">
    <location>
        <begin position="956"/>
        <end position="968"/>
    </location>
</feature>
<keyword evidence="9 12" id="KW-1133">Transmembrane helix</keyword>
<comment type="pathway">
    <text evidence="2 12">Glycolipid biosynthesis; glycosylphosphatidylinositol-anchor biosynthesis.</text>
</comment>
<dbReference type="SUPFAM" id="SSF53649">
    <property type="entry name" value="Alkaline phosphatase-like"/>
    <property type="match status" value="1"/>
</dbReference>
<reference evidence="15" key="1">
    <citation type="submission" date="2020-11" db="EMBL/GenBank/DDBJ databases">
        <authorList>
            <person name="Tran Van P."/>
        </authorList>
    </citation>
    <scope>NUCLEOTIDE SEQUENCE</scope>
</reference>
<keyword evidence="7 12" id="KW-0812">Transmembrane</keyword>
<evidence type="ECO:0000256" key="3">
    <source>
        <dbReference type="ARBA" id="ARBA00008400"/>
    </source>
</evidence>
<proteinExistence type="inferred from homology"/>
<organism evidence="15">
    <name type="scientific">Timema poppense</name>
    <name type="common">Walking stick</name>
    <dbReference type="NCBI Taxonomy" id="170557"/>
    <lineage>
        <taxon>Eukaryota</taxon>
        <taxon>Metazoa</taxon>
        <taxon>Ecdysozoa</taxon>
        <taxon>Arthropoda</taxon>
        <taxon>Hexapoda</taxon>
        <taxon>Insecta</taxon>
        <taxon>Pterygota</taxon>
        <taxon>Neoptera</taxon>
        <taxon>Polyneoptera</taxon>
        <taxon>Phasmatodea</taxon>
        <taxon>Timematodea</taxon>
        <taxon>Timematoidea</taxon>
        <taxon>Timematidae</taxon>
        <taxon>Timema</taxon>
    </lineage>
</organism>
<sequence length="1102" mass="123957">MNVRRTTQTAHGRKVMNSSGAWGVSHTRVPTESRPGHVAIIAGLYEDPSAIAKGWKENPVEFDSLFNQSRFTWSWGSPDILPMFARGATGDHVLTEMYGPEVEDFSGQNKTSVLDTWVFDRVELFLHSAKSDPVLSDKLQQDKLVFFLHLLGLDTAGHSHKPHSKYFIVKITKEIIRIGQWYSLWFAGNEEFGALIPACCTEDGSHGAGERSETETPLVAWGAGIRGPLLATETDPPSPRSWELAHVRRSDVRQADIAPLMATLLGVPIPANSVGFLPREYLSLSEFEVSEAVFTNAQQMAAQYNRKRELTESGTISLLYRPFPQLTKFTEQTLLTEIRKHIEDGQFTHAINASTLLFSLSLAGLDYYQNYYQCLLLTCVSLSFLGWLLWLLLPPSSSSAQTFLARGGYFLNMLFMVGTVLTSLLIYVQSLPCQYYVYCILPEMLWWVVLRRHEDMYAALRNTSKSRGLLSLLFPCAFYLVGIEILRDWLCGPWYSLRIPWRLRIGWLVSCASLAVFPSLPVVGREANTLLVHETRQSVASGCVWVMCALMFIYWVSSSNFHDTPRAVGVLLLQVALLSLAIWNIHSTSSSLGNKQGLLSFNQSLSWALSGISMLLPLCGSQWVPIRLVHLFLSLALPFLLLSASHEGFFLLALNINLLCWLTLEHHHSYQHTDTKPLSQTSFRVFGDEHLANRSLTSSDIRRAYFFVSFVLWNIASINSFDPTWVHCFLTVFSPFVMTALILWKTMIPFLIVTCVFRAVNIVVQAPTRQLFLIVLVFCDGMGLHFLHLVTNQGSWLDIGTSISHYVIMQTTVLFLLFLYEVARGLTGINIWTAFVWFPYRSSRHPSNMSLLDDDTPLTLTTLPDTPLTLTTLLDTPLTLTTLLDTPLTLTTLHRHTTDTHSSPRHATDPDNSPRHATDPDNSPRHATDPDNSPRHTTDPENSPRHATDTNNSPRHTTDPDNSPRHATDTNNSPRHTTDPDNSPRHATDPDNSPRHTTDTNNFSRHATDLDNSPRHTTDLDNSPRHTTDLDNSPRHTTDLDNSPRHATDANNSPRHTTDPDNSPRHATDPDNSPRHATDTNNDILPAFSLKICLYRSFQESE</sequence>
<dbReference type="InterPro" id="IPR007070">
    <property type="entry name" value="GPI_EtnP_transferase_1"/>
</dbReference>
<feature type="transmembrane region" description="Helical" evidence="12">
    <location>
        <begin position="568"/>
        <end position="586"/>
    </location>
</feature>
<dbReference type="GO" id="GO:0006506">
    <property type="term" value="P:GPI anchor biosynthetic process"/>
    <property type="evidence" value="ECO:0007669"/>
    <property type="project" value="UniProtKB-UniPathway"/>
</dbReference>